<reference evidence="1" key="1">
    <citation type="submission" date="2022-09" db="EMBL/GenBank/DDBJ databases">
        <title>Intensive care unit water sources are persistently colonized with multi-drug resistant bacteria and are the site of extensive horizontal gene transfer of antibiotic resistance genes.</title>
        <authorList>
            <person name="Diorio-Toth L."/>
        </authorList>
    </citation>
    <scope>NUCLEOTIDE SEQUENCE</scope>
    <source>
        <strain evidence="1">GD03704</strain>
    </source>
</reference>
<sequence>MKALIAKAVGAFFVVALVIGLTFAWGYSMRDNEAQQEALTAQITHQNQLEEQRKAAQGRLDEISKEWQGKLAENKRSAAGTVSQLRADGVRLRVELADARVCSVTGNCGPNHDGRAELSDRAAEFLVGQAKRADDQVKALQGVIRELQKEGPDGQ</sequence>
<dbReference type="AlphaFoldDB" id="A0AA42QD08"/>
<comment type="caution">
    <text evidence="1">The sequence shown here is derived from an EMBL/GenBank/DDBJ whole genome shotgun (WGS) entry which is preliminary data.</text>
</comment>
<organism evidence="1 2">
    <name type="scientific">Ectopseudomonas oleovorans</name>
    <name type="common">Pseudomonas oleovorans</name>
    <dbReference type="NCBI Taxonomy" id="301"/>
    <lineage>
        <taxon>Bacteria</taxon>
        <taxon>Pseudomonadati</taxon>
        <taxon>Pseudomonadota</taxon>
        <taxon>Gammaproteobacteria</taxon>
        <taxon>Pseudomonadales</taxon>
        <taxon>Pseudomonadaceae</taxon>
        <taxon>Ectopseudomonas</taxon>
    </lineage>
</organism>
<dbReference type="PIRSF" id="PIRSF004485">
    <property type="entry name" value="T7_18-5_prd"/>
    <property type="match status" value="1"/>
</dbReference>
<dbReference type="GO" id="GO:0044659">
    <property type="term" value="P:viral release from host cell by cytolysis"/>
    <property type="evidence" value="ECO:0007669"/>
    <property type="project" value="InterPro"/>
</dbReference>
<name>A0AA42QD08_ECTOL</name>
<dbReference type="InterPro" id="IPR004929">
    <property type="entry name" value="I-spanin"/>
</dbReference>
<evidence type="ECO:0000313" key="2">
    <source>
        <dbReference type="Proteomes" id="UP001161697"/>
    </source>
</evidence>
<dbReference type="Pfam" id="PF03245">
    <property type="entry name" value="Phage_lysis"/>
    <property type="match status" value="1"/>
</dbReference>
<gene>
    <name evidence="1" type="ORF">N5J11_15315</name>
</gene>
<proteinExistence type="predicted"/>
<dbReference type="RefSeq" id="WP_279534644.1">
    <property type="nucleotide sequence ID" value="NZ_CP104579.1"/>
</dbReference>
<dbReference type="EMBL" id="JAOCJE010000001">
    <property type="protein sequence ID" value="MDH1340571.1"/>
    <property type="molecule type" value="Genomic_DNA"/>
</dbReference>
<protein>
    <submittedName>
        <fullName evidence="1">Lysis system i-spanin subunit Rz</fullName>
    </submittedName>
</protein>
<dbReference type="InterPro" id="IPR016417">
    <property type="entry name" value="I-spanin_T7likevirus"/>
</dbReference>
<accession>A0AA42QD08</accession>
<evidence type="ECO:0000313" key="1">
    <source>
        <dbReference type="EMBL" id="MDH1340571.1"/>
    </source>
</evidence>
<dbReference type="Proteomes" id="UP001161697">
    <property type="component" value="Unassembled WGS sequence"/>
</dbReference>